<dbReference type="RefSeq" id="WP_091709986.1">
    <property type="nucleotide sequence ID" value="NZ_FNCA01000004.1"/>
</dbReference>
<evidence type="ECO:0000313" key="2">
    <source>
        <dbReference type="EMBL" id="SDF88893.1"/>
    </source>
</evidence>
<evidence type="ECO:0000259" key="1">
    <source>
        <dbReference type="Pfam" id="PF22743"/>
    </source>
</evidence>
<keyword evidence="3" id="KW-1185">Reference proteome</keyword>
<dbReference type="OrthoDB" id="145362at2157"/>
<dbReference type="Proteomes" id="UP000199259">
    <property type="component" value="Unassembled WGS sequence"/>
</dbReference>
<reference evidence="2 3" key="1">
    <citation type="submission" date="2016-10" db="EMBL/GenBank/DDBJ databases">
        <authorList>
            <person name="Varghese N."/>
            <person name="Submissions S."/>
        </authorList>
    </citation>
    <scope>NUCLEOTIDE SEQUENCE [LARGE SCALE GENOMIC DNA]</scope>
    <source>
        <strain evidence="2 3">PL 12/M</strain>
    </source>
</reference>
<protein>
    <recommendedName>
        <fullName evidence="1">PspA-associated domain-containing protein</fullName>
    </recommendedName>
</protein>
<dbReference type="InterPro" id="IPR054437">
    <property type="entry name" value="PspA-assoc_dom"/>
</dbReference>
<accession>A0A7Z7AWV7</accession>
<dbReference type="AlphaFoldDB" id="A0A7Z7AWV7"/>
<feature type="domain" description="PspA-associated" evidence="1">
    <location>
        <begin position="1"/>
        <end position="92"/>
    </location>
</feature>
<evidence type="ECO:0000313" key="3">
    <source>
        <dbReference type="Proteomes" id="UP000199259"/>
    </source>
</evidence>
<comment type="caution">
    <text evidence="2">The sequence shown here is derived from an EMBL/GenBank/DDBJ whole genome shotgun (WGS) entry which is preliminary data.</text>
</comment>
<organism evidence="2 3">
    <name type="scientific">Methanolobus vulcani</name>
    <dbReference type="NCBI Taxonomy" id="38026"/>
    <lineage>
        <taxon>Archaea</taxon>
        <taxon>Methanobacteriati</taxon>
        <taxon>Methanobacteriota</taxon>
        <taxon>Stenosarchaea group</taxon>
        <taxon>Methanomicrobia</taxon>
        <taxon>Methanosarcinales</taxon>
        <taxon>Methanosarcinaceae</taxon>
        <taxon>Methanolobus</taxon>
    </lineage>
</organism>
<name>A0A7Z7AWV7_9EURY</name>
<gene>
    <name evidence="2" type="ORF">SAMN04488589_1666</name>
</gene>
<proteinExistence type="predicted"/>
<dbReference type="EMBL" id="FNCA01000004">
    <property type="protein sequence ID" value="SDF88893.1"/>
    <property type="molecule type" value="Genomic_DNA"/>
</dbReference>
<dbReference type="Pfam" id="PF22743">
    <property type="entry name" value="PspAA"/>
    <property type="match status" value="1"/>
</dbReference>
<sequence>MIIRIVGEGQYEVPESFYDELNVIDNKIVDLVSKGDEEGYKSELTKLISSIKSCGKQIDDTEIVESDIIVPPEDLTFEEAKDIFKGEGIFED</sequence>